<keyword evidence="8" id="KW-1185">Reference proteome</keyword>
<reference evidence="7 8" key="1">
    <citation type="submission" date="2020-05" db="EMBL/GenBank/DDBJ databases">
        <authorList>
            <person name="Niu N."/>
        </authorList>
    </citation>
    <scope>NUCLEOTIDE SEQUENCE [LARGE SCALE GENOMIC DNA]</scope>
    <source>
        <strain evidence="7 8">LMG10982</strain>
    </source>
</reference>
<dbReference type="GO" id="GO:0046872">
    <property type="term" value="F:metal ion binding"/>
    <property type="evidence" value="ECO:0007669"/>
    <property type="project" value="UniProtKB-KW"/>
</dbReference>
<accession>A0A7Y4P528</accession>
<feature type="chain" id="PRO_5030888327" description="Thioredoxin domain-containing protein" evidence="6">
    <location>
        <begin position="24"/>
        <end position="391"/>
    </location>
</feature>
<sequence length="391" mass="42916">MLVNFLSRLCLCLLFLVGSIAYARPISFDLENTQGRVTQADFPDKYILLALGYTSCPDICPTTLYEFAATLKQLKKPEAITPVFVSIDPVHDTAETMQSYAHYFDKRIVGLTGSMEQIKNLTNQLGATFGYRLNGKKVDLPTKGSGYTVYHSSLIYLINPKHELVDVFDYQIGADDLAAAINKVVAVTPSDTSHHAVANTRNNAALPVADATTSSHNTPPAADARAHTQNTPSGAAAQQAHDSNGATKTEDCPLPKGFTPLRQDIALKDIYPNPSTQKVELLNLWATWCAPCRIELPILDKFTQNTQELAIHTLNLGDNQTKIEELFQHNNIHHLAKYSVEGTRLLKQLGGKGLPFNALFVNGKQIAIKHGIIEETDSLTAFAQCVNKQNK</sequence>
<feature type="binding site" evidence="3">
    <location>
        <position position="151"/>
    </location>
    <ligand>
        <name>Cu cation</name>
        <dbReference type="ChEBI" id="CHEBI:23378"/>
    </ligand>
</feature>
<feature type="signal peptide" evidence="6">
    <location>
        <begin position="1"/>
        <end position="23"/>
    </location>
</feature>
<dbReference type="Proteomes" id="UP000541421">
    <property type="component" value="Unassembled WGS sequence"/>
</dbReference>
<evidence type="ECO:0008006" key="9">
    <source>
        <dbReference type="Google" id="ProtNLM"/>
    </source>
</evidence>
<organism evidence="7 8">
    <name type="scientific">Pelistega europaea</name>
    <dbReference type="NCBI Taxonomy" id="106147"/>
    <lineage>
        <taxon>Bacteria</taxon>
        <taxon>Pseudomonadati</taxon>
        <taxon>Pseudomonadota</taxon>
        <taxon>Betaproteobacteria</taxon>
        <taxon>Burkholderiales</taxon>
        <taxon>Alcaligenaceae</taxon>
        <taxon>Pelistega</taxon>
    </lineage>
</organism>
<keyword evidence="2" id="KW-0676">Redox-active center</keyword>
<name>A0A7Y4P528_9BURK</name>
<proteinExistence type="inferred from homology"/>
<dbReference type="PROSITE" id="PS00194">
    <property type="entry name" value="THIOREDOXIN_1"/>
    <property type="match status" value="1"/>
</dbReference>
<dbReference type="InterPro" id="IPR036249">
    <property type="entry name" value="Thioredoxin-like_sf"/>
</dbReference>
<keyword evidence="3" id="KW-0186">Copper</keyword>
<evidence type="ECO:0000256" key="2">
    <source>
        <dbReference type="ARBA" id="ARBA00023284"/>
    </source>
</evidence>
<comment type="caution">
    <text evidence="7">The sequence shown here is derived from an EMBL/GenBank/DDBJ whole genome shotgun (WGS) entry which is preliminary data.</text>
</comment>
<gene>
    <name evidence="7" type="ORF">HKX40_08135</name>
</gene>
<evidence type="ECO:0000256" key="3">
    <source>
        <dbReference type="PIRSR" id="PIRSR603782-1"/>
    </source>
</evidence>
<feature type="binding site" evidence="3">
    <location>
        <position position="60"/>
    </location>
    <ligand>
        <name>Cu cation</name>
        <dbReference type="ChEBI" id="CHEBI:23378"/>
    </ligand>
</feature>
<dbReference type="EMBL" id="JABGBO010000008">
    <property type="protein sequence ID" value="NOL50101.1"/>
    <property type="molecule type" value="Genomic_DNA"/>
</dbReference>
<dbReference type="PANTHER" id="PTHR12151:SF25">
    <property type="entry name" value="LINALOOL DEHYDRATASE_ISOMERASE DOMAIN-CONTAINING PROTEIN"/>
    <property type="match status" value="1"/>
</dbReference>
<keyword evidence="3" id="KW-0479">Metal-binding</keyword>
<evidence type="ECO:0000256" key="4">
    <source>
        <dbReference type="PIRSR" id="PIRSR603782-2"/>
    </source>
</evidence>
<feature type="binding site" evidence="3">
    <location>
        <position position="56"/>
    </location>
    <ligand>
        <name>Cu cation</name>
        <dbReference type="ChEBI" id="CHEBI:23378"/>
    </ligand>
</feature>
<dbReference type="InterPro" id="IPR003782">
    <property type="entry name" value="SCO1/SenC"/>
</dbReference>
<protein>
    <recommendedName>
        <fullName evidence="9">Thioredoxin domain-containing protein</fullName>
    </recommendedName>
</protein>
<dbReference type="AlphaFoldDB" id="A0A7Y4P528"/>
<evidence type="ECO:0000313" key="7">
    <source>
        <dbReference type="EMBL" id="NOL50101.1"/>
    </source>
</evidence>
<dbReference type="CDD" id="cd02966">
    <property type="entry name" value="TlpA_like_family"/>
    <property type="match status" value="1"/>
</dbReference>
<feature type="disulfide bond" description="Redox-active" evidence="4">
    <location>
        <begin position="56"/>
        <end position="60"/>
    </location>
</feature>
<dbReference type="Gene3D" id="3.40.30.10">
    <property type="entry name" value="Glutaredoxin"/>
    <property type="match status" value="2"/>
</dbReference>
<dbReference type="CDD" id="cd02968">
    <property type="entry name" value="SCO"/>
    <property type="match status" value="1"/>
</dbReference>
<keyword evidence="4" id="KW-1015">Disulfide bond</keyword>
<comment type="similarity">
    <text evidence="1">Belongs to the SCO1/2 family.</text>
</comment>
<dbReference type="InterPro" id="IPR017937">
    <property type="entry name" value="Thioredoxin_CS"/>
</dbReference>
<dbReference type="Pfam" id="PF02630">
    <property type="entry name" value="SCO1-SenC"/>
    <property type="match status" value="1"/>
</dbReference>
<keyword evidence="6" id="KW-0732">Signal</keyword>
<dbReference type="PANTHER" id="PTHR12151">
    <property type="entry name" value="ELECTRON TRANSPORT PROTIN SCO1/SENC FAMILY MEMBER"/>
    <property type="match status" value="1"/>
</dbReference>
<evidence type="ECO:0000256" key="1">
    <source>
        <dbReference type="ARBA" id="ARBA00010996"/>
    </source>
</evidence>
<feature type="region of interest" description="Disordered" evidence="5">
    <location>
        <begin position="209"/>
        <end position="255"/>
    </location>
</feature>
<evidence type="ECO:0000313" key="8">
    <source>
        <dbReference type="Proteomes" id="UP000541421"/>
    </source>
</evidence>
<dbReference type="SUPFAM" id="SSF52833">
    <property type="entry name" value="Thioredoxin-like"/>
    <property type="match status" value="2"/>
</dbReference>
<evidence type="ECO:0000256" key="6">
    <source>
        <dbReference type="SAM" id="SignalP"/>
    </source>
</evidence>
<dbReference type="RefSeq" id="WP_171589082.1">
    <property type="nucleotide sequence ID" value="NZ_JABGBO010000008.1"/>
</dbReference>
<evidence type="ECO:0000256" key="5">
    <source>
        <dbReference type="SAM" id="MobiDB-lite"/>
    </source>
</evidence>